<dbReference type="GO" id="GO:0003700">
    <property type="term" value="F:DNA-binding transcription factor activity"/>
    <property type="evidence" value="ECO:0007669"/>
    <property type="project" value="TreeGrafter"/>
</dbReference>
<dbReference type="AlphaFoldDB" id="A0AAU6WE24"/>
<gene>
    <name evidence="9" type="ORF">QMQ05_01300</name>
</gene>
<evidence type="ECO:0000256" key="6">
    <source>
        <dbReference type="ARBA" id="ARBA00070406"/>
    </source>
</evidence>
<keyword evidence="4" id="KW-0804">Transcription</keyword>
<dbReference type="PANTHER" id="PTHR30136:SF24">
    <property type="entry name" value="HTH-TYPE TRANSCRIPTIONAL REPRESSOR ALLR"/>
    <property type="match status" value="1"/>
</dbReference>
<dbReference type="GO" id="GO:0006071">
    <property type="term" value="P:glycerol metabolic process"/>
    <property type="evidence" value="ECO:0007669"/>
    <property type="project" value="UniProtKB-KW"/>
</dbReference>
<proteinExistence type="predicted"/>
<dbReference type="PROSITE" id="PS51078">
    <property type="entry name" value="ICLR_ED"/>
    <property type="match status" value="1"/>
</dbReference>
<dbReference type="InterPro" id="IPR050707">
    <property type="entry name" value="HTH_MetabolicPath_Reg"/>
</dbReference>
<organism evidence="9 10">
    <name type="scientific">Glutamicibacter ectropisis</name>
    <dbReference type="NCBI Taxonomy" id="3046593"/>
    <lineage>
        <taxon>Bacteria</taxon>
        <taxon>Bacillati</taxon>
        <taxon>Actinomycetota</taxon>
        <taxon>Actinomycetes</taxon>
        <taxon>Micrococcales</taxon>
        <taxon>Micrococcaceae</taxon>
        <taxon>Glutamicibacter</taxon>
    </lineage>
</organism>
<dbReference type="PROSITE" id="PS51077">
    <property type="entry name" value="HTH_ICLR"/>
    <property type="match status" value="1"/>
</dbReference>
<evidence type="ECO:0000313" key="9">
    <source>
        <dbReference type="EMBL" id="XAO46211.1"/>
    </source>
</evidence>
<keyword evidence="2" id="KW-0805">Transcription regulation</keyword>
<dbReference type="SUPFAM" id="SSF46785">
    <property type="entry name" value="Winged helix' DNA-binding domain"/>
    <property type="match status" value="1"/>
</dbReference>
<dbReference type="InterPro" id="IPR029016">
    <property type="entry name" value="GAF-like_dom_sf"/>
</dbReference>
<keyword evidence="10" id="KW-1185">Reference proteome</keyword>
<dbReference type="InterPro" id="IPR005471">
    <property type="entry name" value="Tscrpt_reg_IclR_N"/>
</dbReference>
<dbReference type="RefSeq" id="WP_345472342.1">
    <property type="nucleotide sequence ID" value="NZ_CP125942.1"/>
</dbReference>
<reference evidence="9 10" key="1">
    <citation type="submission" date="2023-05" db="EMBL/GenBank/DDBJ databases">
        <title>Glutamicibacter sp. B1, complete genome.</title>
        <authorList>
            <person name="Long Y.H."/>
            <person name="Fang T."/>
            <person name="Li X.Y."/>
        </authorList>
    </citation>
    <scope>NUCLEOTIDE SEQUENCE [LARGE SCALE GENOMIC DNA]</scope>
    <source>
        <strain evidence="9 10">B1</strain>
    </source>
</reference>
<sequence length="258" mass="28024">MSGDNEASTLANKSVLKALAVLTALGDYPDGASATDLAEATGTSRPTVFRMLLSLETAGYVERTGSTYRLGWELVRLSRLPHLDRGLSAKLQPILNKYAQQVNEPVNFALRGSRGSFDIVAEGISNRFLTTEEQFLGSQFPPHASSTGKLMLSELPDAKVLKLLPARLEKFTEQTITSRKRLLEELTLVRSQGYATLDNELEIGLFSLSVPVRRASGLLIGVMAVYGPSERLKLHGVPNLVKLLQEAGAEVLESIDGN</sequence>
<dbReference type="Gene3D" id="1.10.10.10">
    <property type="entry name" value="Winged helix-like DNA-binding domain superfamily/Winged helix DNA-binding domain"/>
    <property type="match status" value="1"/>
</dbReference>
<dbReference type="EMBL" id="CP125942">
    <property type="protein sequence ID" value="XAO46211.1"/>
    <property type="molecule type" value="Genomic_DNA"/>
</dbReference>
<protein>
    <recommendedName>
        <fullName evidence="6">Glycerol operon regulatory protein</fullName>
    </recommendedName>
</protein>
<evidence type="ECO:0000256" key="5">
    <source>
        <dbReference type="ARBA" id="ARBA00058938"/>
    </source>
</evidence>
<feature type="domain" description="IclR-ED" evidence="8">
    <location>
        <begin position="73"/>
        <end position="257"/>
    </location>
</feature>
<name>A0AAU6WE24_9MICC</name>
<dbReference type="SUPFAM" id="SSF55781">
    <property type="entry name" value="GAF domain-like"/>
    <property type="match status" value="1"/>
</dbReference>
<dbReference type="FunFam" id="1.10.10.10:FF:000056">
    <property type="entry name" value="IclR family transcriptional regulator"/>
    <property type="match status" value="1"/>
</dbReference>
<dbReference type="PANTHER" id="PTHR30136">
    <property type="entry name" value="HELIX-TURN-HELIX TRANSCRIPTIONAL REGULATOR, ICLR FAMILY"/>
    <property type="match status" value="1"/>
</dbReference>
<dbReference type="GO" id="GO:0045892">
    <property type="term" value="P:negative regulation of DNA-templated transcription"/>
    <property type="evidence" value="ECO:0007669"/>
    <property type="project" value="TreeGrafter"/>
</dbReference>
<dbReference type="KEGG" id="gey:QMQ05_01300"/>
<evidence type="ECO:0000256" key="3">
    <source>
        <dbReference type="ARBA" id="ARBA00023125"/>
    </source>
</evidence>
<dbReference type="SMART" id="SM00346">
    <property type="entry name" value="HTH_ICLR"/>
    <property type="match status" value="1"/>
</dbReference>
<dbReference type="Pfam" id="PF01614">
    <property type="entry name" value="IclR_C"/>
    <property type="match status" value="1"/>
</dbReference>
<dbReference type="InterPro" id="IPR014757">
    <property type="entry name" value="Tscrpt_reg_IclR_C"/>
</dbReference>
<evidence type="ECO:0000313" key="10">
    <source>
        <dbReference type="Proteomes" id="UP001486888"/>
    </source>
</evidence>
<dbReference type="Gene3D" id="3.30.450.40">
    <property type="match status" value="1"/>
</dbReference>
<dbReference type="InterPro" id="IPR036388">
    <property type="entry name" value="WH-like_DNA-bd_sf"/>
</dbReference>
<comment type="function">
    <text evidence="5">May be an activator protein for the gylABX operon.</text>
</comment>
<evidence type="ECO:0000259" key="7">
    <source>
        <dbReference type="PROSITE" id="PS51077"/>
    </source>
</evidence>
<dbReference type="InterPro" id="IPR036390">
    <property type="entry name" value="WH_DNA-bd_sf"/>
</dbReference>
<evidence type="ECO:0000259" key="8">
    <source>
        <dbReference type="PROSITE" id="PS51078"/>
    </source>
</evidence>
<dbReference type="GO" id="GO:0003677">
    <property type="term" value="F:DNA binding"/>
    <property type="evidence" value="ECO:0007669"/>
    <property type="project" value="UniProtKB-KW"/>
</dbReference>
<dbReference type="Proteomes" id="UP001486888">
    <property type="component" value="Chromosome"/>
</dbReference>
<feature type="domain" description="HTH iclR-type" evidence="7">
    <location>
        <begin position="12"/>
        <end position="72"/>
    </location>
</feature>
<evidence type="ECO:0000256" key="4">
    <source>
        <dbReference type="ARBA" id="ARBA00023163"/>
    </source>
</evidence>
<evidence type="ECO:0000256" key="1">
    <source>
        <dbReference type="ARBA" id="ARBA00022798"/>
    </source>
</evidence>
<dbReference type="Pfam" id="PF09339">
    <property type="entry name" value="HTH_IclR"/>
    <property type="match status" value="1"/>
</dbReference>
<accession>A0AAU6WE24</accession>
<evidence type="ECO:0000256" key="2">
    <source>
        <dbReference type="ARBA" id="ARBA00023015"/>
    </source>
</evidence>
<keyword evidence="1" id="KW-0319">Glycerol metabolism</keyword>
<keyword evidence="3" id="KW-0238">DNA-binding</keyword>